<organism evidence="2 3">
    <name type="scientific">Polarella glacialis</name>
    <name type="common">Dinoflagellate</name>
    <dbReference type="NCBI Taxonomy" id="89957"/>
    <lineage>
        <taxon>Eukaryota</taxon>
        <taxon>Sar</taxon>
        <taxon>Alveolata</taxon>
        <taxon>Dinophyceae</taxon>
        <taxon>Suessiales</taxon>
        <taxon>Suessiaceae</taxon>
        <taxon>Polarella</taxon>
    </lineage>
</organism>
<dbReference type="OrthoDB" id="439684at2759"/>
<gene>
    <name evidence="2" type="ORF">PGLA1383_LOCUS20839</name>
</gene>
<evidence type="ECO:0000256" key="1">
    <source>
        <dbReference type="SAM" id="MobiDB-lite"/>
    </source>
</evidence>
<dbReference type="Proteomes" id="UP000654075">
    <property type="component" value="Unassembled WGS sequence"/>
</dbReference>
<evidence type="ECO:0000313" key="3">
    <source>
        <dbReference type="Proteomes" id="UP000654075"/>
    </source>
</evidence>
<sequence>MTCENAADSLCKPLAFQTDASKNCGSSFSRQSTLFTDDEAQMSWSRMTTDTSLFSDELPTTSAPMSSFSQEEQPVESSGKTGFASMPDSHFQLLDAQLASEDSDGQWEWHAGETHSAVASDELWDWHTGPLPHISLQNRAGQAFGVSQRDISASPAPTAALTPAQVEQAEDLTYSAVDINPPMPPPLSRNPFLRKLQAAAWQNRPFLEMRMYLMAYGRQAGYLGPFSTQAFVHQSTDSFTFDILDEQNFKEAGKLGKLLLDTQMRNPDDGIEVYVYADKEAKEYVQKNMQILDTIDMPLEIKKTIKVIRQTPFPKFVDDDGEMLPSLRQKRLNNPLTKE</sequence>
<accession>A0A813EQL4</accession>
<protein>
    <submittedName>
        <fullName evidence="2">Uncharacterized protein</fullName>
    </submittedName>
</protein>
<comment type="caution">
    <text evidence="2">The sequence shown here is derived from an EMBL/GenBank/DDBJ whole genome shotgun (WGS) entry which is preliminary data.</text>
</comment>
<dbReference type="EMBL" id="CAJNNV010014449">
    <property type="protein sequence ID" value="CAE8602610.1"/>
    <property type="molecule type" value="Genomic_DNA"/>
</dbReference>
<feature type="compositionally biased region" description="Polar residues" evidence="1">
    <location>
        <begin position="54"/>
        <end position="80"/>
    </location>
</feature>
<feature type="region of interest" description="Disordered" evidence="1">
    <location>
        <begin position="54"/>
        <end position="82"/>
    </location>
</feature>
<reference evidence="2" key="1">
    <citation type="submission" date="2021-02" db="EMBL/GenBank/DDBJ databases">
        <authorList>
            <person name="Dougan E. K."/>
            <person name="Rhodes N."/>
            <person name="Thang M."/>
            <person name="Chan C."/>
        </authorList>
    </citation>
    <scope>NUCLEOTIDE SEQUENCE</scope>
</reference>
<evidence type="ECO:0000313" key="2">
    <source>
        <dbReference type="EMBL" id="CAE8602610.1"/>
    </source>
</evidence>
<proteinExistence type="predicted"/>
<name>A0A813EQL4_POLGL</name>
<dbReference type="AlphaFoldDB" id="A0A813EQL4"/>
<keyword evidence="3" id="KW-1185">Reference proteome</keyword>